<keyword evidence="5" id="KW-0046">Antibiotic resistance</keyword>
<dbReference type="CDD" id="cd03230">
    <property type="entry name" value="ABC_DR_subfamily_A"/>
    <property type="match status" value="1"/>
</dbReference>
<dbReference type="InterPro" id="IPR027417">
    <property type="entry name" value="P-loop_NTPase"/>
</dbReference>
<comment type="subcellular location">
    <subcellularLocation>
        <location evidence="1">Cell membrane</location>
        <topology evidence="1">Peripheral membrane protein</topology>
    </subcellularLocation>
</comment>
<protein>
    <submittedName>
        <fullName evidence="7">ABC-2 type transport system ATP-binding protein</fullName>
    </submittedName>
</protein>
<dbReference type="Proteomes" id="UP000184512">
    <property type="component" value="Unassembled WGS sequence"/>
</dbReference>
<dbReference type="GO" id="GO:0005886">
    <property type="term" value="C:plasma membrane"/>
    <property type="evidence" value="ECO:0007669"/>
    <property type="project" value="UniProtKB-SubCell"/>
</dbReference>
<organism evidence="7 8">
    <name type="scientific">Tessaracoccus bendigoensis DSM 12906</name>
    <dbReference type="NCBI Taxonomy" id="1123357"/>
    <lineage>
        <taxon>Bacteria</taxon>
        <taxon>Bacillati</taxon>
        <taxon>Actinomycetota</taxon>
        <taxon>Actinomycetes</taxon>
        <taxon>Propionibacteriales</taxon>
        <taxon>Propionibacteriaceae</taxon>
        <taxon>Tessaracoccus</taxon>
    </lineage>
</organism>
<gene>
    <name evidence="7" type="ORF">SAMN02745244_02243</name>
</gene>
<reference evidence="7 8" key="1">
    <citation type="submission" date="2016-11" db="EMBL/GenBank/DDBJ databases">
        <authorList>
            <person name="Jaros S."/>
            <person name="Januszkiewicz K."/>
            <person name="Wedrychowicz H."/>
        </authorList>
    </citation>
    <scope>NUCLEOTIDE SEQUENCE [LARGE SCALE GENOMIC DNA]</scope>
    <source>
        <strain evidence="7 8">DSM 12906</strain>
    </source>
</reference>
<dbReference type="OrthoDB" id="9804819at2"/>
<name>A0A1M6ICZ8_9ACTN</name>
<dbReference type="GO" id="GO:0016887">
    <property type="term" value="F:ATP hydrolysis activity"/>
    <property type="evidence" value="ECO:0007669"/>
    <property type="project" value="InterPro"/>
</dbReference>
<proteinExistence type="predicted"/>
<dbReference type="EMBL" id="FQZG01000039">
    <property type="protein sequence ID" value="SHJ32300.1"/>
    <property type="molecule type" value="Genomic_DNA"/>
</dbReference>
<dbReference type="InterPro" id="IPR003439">
    <property type="entry name" value="ABC_transporter-like_ATP-bd"/>
</dbReference>
<dbReference type="PANTHER" id="PTHR42711">
    <property type="entry name" value="ABC TRANSPORTER ATP-BINDING PROTEIN"/>
    <property type="match status" value="1"/>
</dbReference>
<dbReference type="InterPro" id="IPR003593">
    <property type="entry name" value="AAA+_ATPase"/>
</dbReference>
<dbReference type="GO" id="GO:0046677">
    <property type="term" value="P:response to antibiotic"/>
    <property type="evidence" value="ECO:0007669"/>
    <property type="project" value="UniProtKB-KW"/>
</dbReference>
<dbReference type="PROSITE" id="PS50893">
    <property type="entry name" value="ABC_TRANSPORTER_2"/>
    <property type="match status" value="1"/>
</dbReference>
<dbReference type="PROSITE" id="PS00211">
    <property type="entry name" value="ABC_TRANSPORTER_1"/>
    <property type="match status" value="1"/>
</dbReference>
<dbReference type="Pfam" id="PF00005">
    <property type="entry name" value="ABC_tran"/>
    <property type="match status" value="1"/>
</dbReference>
<dbReference type="GO" id="GO:0005524">
    <property type="term" value="F:ATP binding"/>
    <property type="evidence" value="ECO:0007669"/>
    <property type="project" value="UniProtKB-KW"/>
</dbReference>
<keyword evidence="8" id="KW-1185">Reference proteome</keyword>
<evidence type="ECO:0000256" key="3">
    <source>
        <dbReference type="ARBA" id="ARBA00022741"/>
    </source>
</evidence>
<keyword evidence="2" id="KW-0813">Transport</keyword>
<keyword evidence="3" id="KW-0547">Nucleotide-binding</keyword>
<sequence length="234" mass="24627">MVPALDARDVCLSFGPVHALKRLTLTAEEGRITALLGPNGAGKTSFIRCCTGLARPDSGSLTLFGEAPGSPAVLARIGLMPQATGAWSGVRAGELLRYLASLYADPHPVDDLIALLGIGPFEKTPYRRLSGGQQQAVNLAGAIVGRPGLVFLDEPTAGLDPRARRLTWDVVRGLRAAGVAVLLTTHDMTEAAELADRVHIVDMGEVRVSGTASELTVDGSLEDAYLRYTTGDAR</sequence>
<evidence type="ECO:0000256" key="1">
    <source>
        <dbReference type="ARBA" id="ARBA00004202"/>
    </source>
</evidence>
<evidence type="ECO:0000313" key="7">
    <source>
        <dbReference type="EMBL" id="SHJ32300.1"/>
    </source>
</evidence>
<dbReference type="Gene3D" id="3.40.50.300">
    <property type="entry name" value="P-loop containing nucleotide triphosphate hydrolases"/>
    <property type="match status" value="1"/>
</dbReference>
<dbReference type="PANTHER" id="PTHR42711:SF16">
    <property type="entry name" value="ABC TRANSPORTER ATP-BINDING PROTEIN"/>
    <property type="match status" value="1"/>
</dbReference>
<keyword evidence="4 7" id="KW-0067">ATP-binding</keyword>
<feature type="domain" description="ABC transporter" evidence="6">
    <location>
        <begin position="5"/>
        <end position="228"/>
    </location>
</feature>
<accession>A0A1M6ICZ8</accession>
<evidence type="ECO:0000313" key="8">
    <source>
        <dbReference type="Proteomes" id="UP000184512"/>
    </source>
</evidence>
<evidence type="ECO:0000256" key="4">
    <source>
        <dbReference type="ARBA" id="ARBA00022840"/>
    </source>
</evidence>
<dbReference type="STRING" id="1123357.SAMN02745244_02243"/>
<evidence type="ECO:0000256" key="5">
    <source>
        <dbReference type="ARBA" id="ARBA00023251"/>
    </source>
</evidence>
<dbReference type="InterPro" id="IPR050763">
    <property type="entry name" value="ABC_transporter_ATP-binding"/>
</dbReference>
<evidence type="ECO:0000256" key="2">
    <source>
        <dbReference type="ARBA" id="ARBA00022448"/>
    </source>
</evidence>
<evidence type="ECO:0000259" key="6">
    <source>
        <dbReference type="PROSITE" id="PS50893"/>
    </source>
</evidence>
<dbReference type="SUPFAM" id="SSF52540">
    <property type="entry name" value="P-loop containing nucleoside triphosphate hydrolases"/>
    <property type="match status" value="1"/>
</dbReference>
<dbReference type="AlphaFoldDB" id="A0A1M6ICZ8"/>
<dbReference type="InterPro" id="IPR017871">
    <property type="entry name" value="ABC_transporter-like_CS"/>
</dbReference>
<dbReference type="SMART" id="SM00382">
    <property type="entry name" value="AAA"/>
    <property type="match status" value="1"/>
</dbReference>